<gene>
    <name evidence="1" type="ORF">G2W53_018944</name>
</gene>
<protein>
    <submittedName>
        <fullName evidence="1">F-box/kelch-repeat protein</fullName>
    </submittedName>
</protein>
<comment type="caution">
    <text evidence="1">The sequence shown here is derived from an EMBL/GenBank/DDBJ whole genome shotgun (WGS) entry which is preliminary data.</text>
</comment>
<evidence type="ECO:0000313" key="2">
    <source>
        <dbReference type="Proteomes" id="UP000634136"/>
    </source>
</evidence>
<dbReference type="AlphaFoldDB" id="A0A834WLK0"/>
<organism evidence="1 2">
    <name type="scientific">Senna tora</name>
    <dbReference type="NCBI Taxonomy" id="362788"/>
    <lineage>
        <taxon>Eukaryota</taxon>
        <taxon>Viridiplantae</taxon>
        <taxon>Streptophyta</taxon>
        <taxon>Embryophyta</taxon>
        <taxon>Tracheophyta</taxon>
        <taxon>Spermatophyta</taxon>
        <taxon>Magnoliopsida</taxon>
        <taxon>eudicotyledons</taxon>
        <taxon>Gunneridae</taxon>
        <taxon>Pentapetalae</taxon>
        <taxon>rosids</taxon>
        <taxon>fabids</taxon>
        <taxon>Fabales</taxon>
        <taxon>Fabaceae</taxon>
        <taxon>Caesalpinioideae</taxon>
        <taxon>Cassia clade</taxon>
        <taxon>Senna</taxon>
    </lineage>
</organism>
<accession>A0A834WLK0</accession>
<proteinExistence type="predicted"/>
<reference evidence="1" key="1">
    <citation type="submission" date="2020-09" db="EMBL/GenBank/DDBJ databases">
        <title>Genome-Enabled Discovery of Anthraquinone Biosynthesis in Senna tora.</title>
        <authorList>
            <person name="Kang S.-H."/>
            <person name="Pandey R.P."/>
            <person name="Lee C.-M."/>
            <person name="Sim J.-S."/>
            <person name="Jeong J.-T."/>
            <person name="Choi B.-S."/>
            <person name="Jung M."/>
            <person name="Ginzburg D."/>
            <person name="Zhao K."/>
            <person name="Won S.Y."/>
            <person name="Oh T.-J."/>
            <person name="Yu Y."/>
            <person name="Kim N.-H."/>
            <person name="Lee O.R."/>
            <person name="Lee T.-H."/>
            <person name="Bashyal P."/>
            <person name="Kim T.-S."/>
            <person name="Lee W.-H."/>
            <person name="Kawkins C."/>
            <person name="Kim C.-K."/>
            <person name="Kim J.S."/>
            <person name="Ahn B.O."/>
            <person name="Rhee S.Y."/>
            <person name="Sohng J.K."/>
        </authorList>
    </citation>
    <scope>NUCLEOTIDE SEQUENCE</scope>
    <source>
        <tissue evidence="1">Leaf</tissue>
    </source>
</reference>
<dbReference type="Proteomes" id="UP000634136">
    <property type="component" value="Unassembled WGS sequence"/>
</dbReference>
<dbReference type="OrthoDB" id="1062474at2759"/>
<dbReference type="EMBL" id="JAAIUW010000006">
    <property type="protein sequence ID" value="KAF7827780.1"/>
    <property type="molecule type" value="Genomic_DNA"/>
</dbReference>
<evidence type="ECO:0000313" key="1">
    <source>
        <dbReference type="EMBL" id="KAF7827780.1"/>
    </source>
</evidence>
<name>A0A834WLK0_9FABA</name>
<keyword evidence="2" id="KW-1185">Reference proteome</keyword>
<sequence length="205" mass="23429">MHSKFTRLTLYNETTGIPFRVYDFSGGHKKLSGVVGFSNGVVCLYEHVRLSGVYRMSFYFWNPLFNKFVRHECLESLLSSRCVGFGYDALRNDFKLVHVSDENNQLLARVYRISGISKVESWTLLWEITLRDDPGISEEGPFEVEGWKNKGEDAWVVDGYSRQVSLLNFKTLEFSDHQIFPKADALIRGSYSESLALMDGEDGQG</sequence>